<evidence type="ECO:0000313" key="2">
    <source>
        <dbReference type="Proteomes" id="UP000092207"/>
    </source>
</evidence>
<organism evidence="1 2">
    <name type="scientific">Mycobacterium scrofulaceum</name>
    <dbReference type="NCBI Taxonomy" id="1783"/>
    <lineage>
        <taxon>Bacteria</taxon>
        <taxon>Bacillati</taxon>
        <taxon>Actinomycetota</taxon>
        <taxon>Actinomycetes</taxon>
        <taxon>Mycobacteriales</taxon>
        <taxon>Mycobacteriaceae</taxon>
        <taxon>Mycobacterium</taxon>
    </lineage>
</organism>
<dbReference type="RefSeq" id="WP_067309027.1">
    <property type="nucleotide sequence ID" value="NZ_LZJY01000344.1"/>
</dbReference>
<reference evidence="1 2" key="1">
    <citation type="submission" date="2016-06" db="EMBL/GenBank/DDBJ databases">
        <authorList>
            <person name="Kjaerup R.B."/>
            <person name="Dalgaard T.S."/>
            <person name="Juul-Madsen H.R."/>
        </authorList>
    </citation>
    <scope>NUCLEOTIDE SEQUENCE [LARGE SCALE GENOMIC DNA]</scope>
    <source>
        <strain evidence="1 2">E2838</strain>
    </source>
</reference>
<accession>A0A1A2UT87</accession>
<dbReference type="AlphaFoldDB" id="A0A1A2UT87"/>
<sequence>MSWAKREARALAETSLTGDALLAELEDYVRAHNPQLTDVRLERATPTEEYDTAAQPPRRWYDVTYLADDGEGYGLRP</sequence>
<proteinExistence type="predicted"/>
<protein>
    <submittedName>
        <fullName evidence="1">Uncharacterized protein</fullName>
    </submittedName>
</protein>
<dbReference type="Proteomes" id="UP000092207">
    <property type="component" value="Unassembled WGS sequence"/>
</dbReference>
<evidence type="ECO:0000313" key="1">
    <source>
        <dbReference type="EMBL" id="OBH91844.1"/>
    </source>
</evidence>
<name>A0A1A2UT87_MYCSC</name>
<gene>
    <name evidence="1" type="ORF">A5679_23840</name>
</gene>
<dbReference type="EMBL" id="LZJY01000344">
    <property type="protein sequence ID" value="OBH91844.1"/>
    <property type="molecule type" value="Genomic_DNA"/>
</dbReference>
<comment type="caution">
    <text evidence="1">The sequence shown here is derived from an EMBL/GenBank/DDBJ whole genome shotgun (WGS) entry which is preliminary data.</text>
</comment>